<evidence type="ECO:0000313" key="3">
    <source>
        <dbReference type="Proteomes" id="UP000078540"/>
    </source>
</evidence>
<feature type="non-terminal residue" evidence="2">
    <location>
        <position position="1"/>
    </location>
</feature>
<dbReference type="AlphaFoldDB" id="A0A195BN41"/>
<keyword evidence="3" id="KW-1185">Reference proteome</keyword>
<protein>
    <submittedName>
        <fullName evidence="2">Uncharacterized protein</fullName>
    </submittedName>
</protein>
<dbReference type="EMBL" id="KQ976440">
    <property type="protein sequence ID" value="KYM86599.1"/>
    <property type="molecule type" value="Genomic_DNA"/>
</dbReference>
<feature type="region of interest" description="Disordered" evidence="1">
    <location>
        <begin position="19"/>
        <end position="52"/>
    </location>
</feature>
<reference evidence="2 3" key="1">
    <citation type="submission" date="2015-09" db="EMBL/GenBank/DDBJ databases">
        <title>Atta colombica WGS genome.</title>
        <authorList>
            <person name="Nygaard S."/>
            <person name="Hu H."/>
            <person name="Boomsma J."/>
            <person name="Zhang G."/>
        </authorList>
    </citation>
    <scope>NUCLEOTIDE SEQUENCE [LARGE SCALE GENOMIC DNA]</scope>
    <source>
        <strain evidence="2">Treedump-2</strain>
        <tissue evidence="2">Whole body</tissue>
    </source>
</reference>
<dbReference type="Proteomes" id="UP000078540">
    <property type="component" value="Unassembled WGS sequence"/>
</dbReference>
<feature type="compositionally biased region" description="Basic and acidic residues" evidence="1">
    <location>
        <begin position="40"/>
        <end position="52"/>
    </location>
</feature>
<accession>A0A195BN41</accession>
<evidence type="ECO:0000256" key="1">
    <source>
        <dbReference type="SAM" id="MobiDB-lite"/>
    </source>
</evidence>
<feature type="compositionally biased region" description="Basic residues" evidence="1">
    <location>
        <begin position="26"/>
        <end position="39"/>
    </location>
</feature>
<proteinExistence type="predicted"/>
<name>A0A195BN41_9HYME</name>
<gene>
    <name evidence="2" type="ORF">ALC53_04060</name>
</gene>
<sequence>TYEEKRSRRGYYAALSARLSAEERRGGRKPGRMEHRKGKERPTVERSYDLHS</sequence>
<organism evidence="2 3">
    <name type="scientific">Atta colombica</name>
    <dbReference type="NCBI Taxonomy" id="520822"/>
    <lineage>
        <taxon>Eukaryota</taxon>
        <taxon>Metazoa</taxon>
        <taxon>Ecdysozoa</taxon>
        <taxon>Arthropoda</taxon>
        <taxon>Hexapoda</taxon>
        <taxon>Insecta</taxon>
        <taxon>Pterygota</taxon>
        <taxon>Neoptera</taxon>
        <taxon>Endopterygota</taxon>
        <taxon>Hymenoptera</taxon>
        <taxon>Apocrita</taxon>
        <taxon>Aculeata</taxon>
        <taxon>Formicoidea</taxon>
        <taxon>Formicidae</taxon>
        <taxon>Myrmicinae</taxon>
        <taxon>Atta</taxon>
    </lineage>
</organism>
<evidence type="ECO:0000313" key="2">
    <source>
        <dbReference type="EMBL" id="KYM86599.1"/>
    </source>
</evidence>